<dbReference type="HAMAP" id="MF_00712">
    <property type="entry name" value="GcvPA"/>
    <property type="match status" value="1"/>
</dbReference>
<dbReference type="RefSeq" id="WP_013254717.1">
    <property type="nucleotide sequence ID" value="NC_014364.1"/>
</dbReference>
<dbReference type="PANTHER" id="PTHR42806">
    <property type="entry name" value="GLYCINE CLEAVAGE SYSTEM P-PROTEIN"/>
    <property type="match status" value="1"/>
</dbReference>
<evidence type="ECO:0000256" key="2">
    <source>
        <dbReference type="ARBA" id="ARBA00023002"/>
    </source>
</evidence>
<comment type="catalytic activity">
    <reaction evidence="3 4">
        <text>N(6)-[(R)-lipoyl]-L-lysyl-[glycine-cleavage complex H protein] + glycine + H(+) = N(6)-[(R)-S(8)-aminomethyldihydrolipoyl]-L-lysyl-[glycine-cleavage complex H protein] + CO2</text>
        <dbReference type="Rhea" id="RHEA:24304"/>
        <dbReference type="Rhea" id="RHEA-COMP:10494"/>
        <dbReference type="Rhea" id="RHEA-COMP:10495"/>
        <dbReference type="ChEBI" id="CHEBI:15378"/>
        <dbReference type="ChEBI" id="CHEBI:16526"/>
        <dbReference type="ChEBI" id="CHEBI:57305"/>
        <dbReference type="ChEBI" id="CHEBI:83099"/>
        <dbReference type="ChEBI" id="CHEBI:83143"/>
        <dbReference type="EC" id="1.4.4.2"/>
    </reaction>
</comment>
<evidence type="ECO:0000313" key="7">
    <source>
        <dbReference type="Proteomes" id="UP000002318"/>
    </source>
</evidence>
<sequence length="447" mass="48850">MIQHPYLPQTEDEIKSMLETIGVSSIDDLFSDIAPSVLLQKELNLPKTKTEWEVYQELSHLAEKNRSAISFLGCGSYDHIIPSVVGRIMGLPMFYTSYTPYQAEISQGVLQAIFEFQSMICSITGMDVANASLYDGATAAVEAAAMAVNSSRNSDTILVSETVHPSTKAVLRTYFGDLGINIVEVPAEKGRSNFAAIRDALKSEVAAVLVQTPNIFGYLEDLTGLADAVHDNKSKLIVSSNPMSLGIARSQAEWNADIAVGDTQPFGLPSYFGGPSVGYIATREKLMRKLPGRIVGQTTDAEGKRAFVLTLQAREQHIKRERATSNICSNQALAALGTTIYLSLIGKQGLKEAGNLCLQKAHYLHDRLVKELGAEALSAEPFFNEFTLNIGSKTDDLIKALRSGGIYGGVRVENLDERYQGLVTIAVTEKRTKQEMDRYVDIAREVL</sequence>
<dbReference type="STRING" id="573413.Spirs_2133"/>
<dbReference type="SUPFAM" id="SSF53383">
    <property type="entry name" value="PLP-dependent transferases"/>
    <property type="match status" value="1"/>
</dbReference>
<reference evidence="6 7" key="1">
    <citation type="journal article" date="2010" name="Stand. Genomic Sci.">
        <title>Complete genome sequence of Spirochaeta smaragdinae type strain (SEBR 4228).</title>
        <authorList>
            <person name="Mavromatis K."/>
            <person name="Yasawong M."/>
            <person name="Chertkov O."/>
            <person name="Lapidus A."/>
            <person name="Lucas S."/>
            <person name="Nolan M."/>
            <person name="Del Rio T.G."/>
            <person name="Tice H."/>
            <person name="Cheng J.F."/>
            <person name="Pitluck S."/>
            <person name="Liolios K."/>
            <person name="Ivanova N."/>
            <person name="Tapia R."/>
            <person name="Han C."/>
            <person name="Bruce D."/>
            <person name="Goodwin L."/>
            <person name="Pati A."/>
            <person name="Chen A."/>
            <person name="Palaniappan K."/>
            <person name="Land M."/>
            <person name="Hauser L."/>
            <person name="Chang Y.J."/>
            <person name="Jeffries C.D."/>
            <person name="Detter J.C."/>
            <person name="Rohde M."/>
            <person name="Brambilla E."/>
            <person name="Spring S."/>
            <person name="Goker M."/>
            <person name="Sikorski J."/>
            <person name="Woyke T."/>
            <person name="Bristow J."/>
            <person name="Eisen J.A."/>
            <person name="Markowitz V."/>
            <person name="Hugenholtz P."/>
            <person name="Klenk H.P."/>
            <person name="Kyrpides N.C."/>
        </authorList>
    </citation>
    <scope>NUCLEOTIDE SEQUENCE [LARGE SCALE GENOMIC DNA]</scope>
    <source>
        <strain evidence="7">DSM 11293 / JCM 15392 / SEBR 4228</strain>
    </source>
</reference>
<dbReference type="KEGG" id="ssm:Spirs_2133"/>
<evidence type="ECO:0000256" key="1">
    <source>
        <dbReference type="ARBA" id="ARBA00003788"/>
    </source>
</evidence>
<comment type="similarity">
    <text evidence="4">Belongs to the GcvP family. N-terminal subunit subfamily.</text>
</comment>
<dbReference type="EC" id="1.4.4.2" evidence="4"/>
<accession>E1R367</accession>
<dbReference type="GO" id="GO:0019464">
    <property type="term" value="P:glycine decarboxylation via glycine cleavage system"/>
    <property type="evidence" value="ECO:0007669"/>
    <property type="project" value="UniProtKB-UniRule"/>
</dbReference>
<evidence type="ECO:0000313" key="6">
    <source>
        <dbReference type="EMBL" id="ADK81253.1"/>
    </source>
</evidence>
<dbReference type="InterPro" id="IPR023010">
    <property type="entry name" value="GcvPA"/>
</dbReference>
<proteinExistence type="inferred from homology"/>
<comment type="subunit">
    <text evidence="4">The glycine cleavage system is composed of four proteins: P, T, L and H. In this organism, the P 'protein' is a heterodimer of two subunits.</text>
</comment>
<dbReference type="InterPro" id="IPR015422">
    <property type="entry name" value="PyrdxlP-dep_Trfase_small"/>
</dbReference>
<keyword evidence="2 4" id="KW-0560">Oxidoreductase</keyword>
<keyword evidence="7" id="KW-1185">Reference proteome</keyword>
<evidence type="ECO:0000256" key="4">
    <source>
        <dbReference type="HAMAP-Rule" id="MF_00712"/>
    </source>
</evidence>
<dbReference type="CDD" id="cd00613">
    <property type="entry name" value="GDC-P"/>
    <property type="match status" value="1"/>
</dbReference>
<dbReference type="Gene3D" id="3.90.1150.10">
    <property type="entry name" value="Aspartate Aminotransferase, domain 1"/>
    <property type="match status" value="1"/>
</dbReference>
<dbReference type="EMBL" id="CP002116">
    <property type="protein sequence ID" value="ADK81253.1"/>
    <property type="molecule type" value="Genomic_DNA"/>
</dbReference>
<dbReference type="GO" id="GO:0004375">
    <property type="term" value="F:glycine dehydrogenase (decarboxylating) activity"/>
    <property type="evidence" value="ECO:0007669"/>
    <property type="project" value="UniProtKB-EC"/>
</dbReference>
<dbReference type="PIRSF" id="PIRSF006815">
    <property type="entry name" value="GcvPA"/>
    <property type="match status" value="1"/>
</dbReference>
<comment type="function">
    <text evidence="1 4">The glycine cleavage system catalyzes the degradation of glycine. The P protein binds the alpha-amino group of glycine through its pyridoxal phosphate cofactor; CO(2) is released and the remaining methylamine moiety is then transferred to the lipoamide cofactor of the H protein.</text>
</comment>
<dbReference type="eggNOG" id="COG0403">
    <property type="taxonomic scope" value="Bacteria"/>
</dbReference>
<evidence type="ECO:0000259" key="5">
    <source>
        <dbReference type="Pfam" id="PF02347"/>
    </source>
</evidence>
<name>E1R367_SEDSS</name>
<dbReference type="OrthoDB" id="9771867at2"/>
<dbReference type="InterPro" id="IPR015424">
    <property type="entry name" value="PyrdxlP-dep_Trfase"/>
</dbReference>
<protein>
    <recommendedName>
        <fullName evidence="4">Probable glycine dehydrogenase (decarboxylating) subunit 1</fullName>
        <ecNumber evidence="4">1.4.4.2</ecNumber>
    </recommendedName>
    <alternativeName>
        <fullName evidence="4">Glycine cleavage system P-protein subunit 1</fullName>
    </alternativeName>
    <alternativeName>
        <fullName evidence="4">Glycine decarboxylase subunit 1</fullName>
    </alternativeName>
    <alternativeName>
        <fullName evidence="4">Glycine dehydrogenase (aminomethyl-transferring) subunit 1</fullName>
    </alternativeName>
</protein>
<dbReference type="AlphaFoldDB" id="E1R367"/>
<dbReference type="HOGENOM" id="CLU_004620_0_2_12"/>
<dbReference type="InterPro" id="IPR049315">
    <property type="entry name" value="GDC-P_N"/>
</dbReference>
<evidence type="ECO:0000256" key="3">
    <source>
        <dbReference type="ARBA" id="ARBA00049026"/>
    </source>
</evidence>
<dbReference type="InterPro" id="IPR015421">
    <property type="entry name" value="PyrdxlP-dep_Trfase_major"/>
</dbReference>
<dbReference type="GO" id="GO:0009116">
    <property type="term" value="P:nucleoside metabolic process"/>
    <property type="evidence" value="ECO:0007669"/>
    <property type="project" value="InterPro"/>
</dbReference>
<organism evidence="6 7">
    <name type="scientific">Sediminispirochaeta smaragdinae (strain DSM 11293 / JCM 15392 / SEBR 4228)</name>
    <name type="common">Spirochaeta smaragdinae</name>
    <dbReference type="NCBI Taxonomy" id="573413"/>
    <lineage>
        <taxon>Bacteria</taxon>
        <taxon>Pseudomonadati</taxon>
        <taxon>Spirochaetota</taxon>
        <taxon>Spirochaetia</taxon>
        <taxon>Spirochaetales</taxon>
        <taxon>Spirochaetaceae</taxon>
        <taxon>Sediminispirochaeta</taxon>
    </lineage>
</organism>
<gene>
    <name evidence="4" type="primary">gcvPA</name>
    <name evidence="6" type="ordered locus">Spirs_2133</name>
</gene>
<dbReference type="NCBIfam" id="NF001696">
    <property type="entry name" value="PRK00451.1"/>
    <property type="match status" value="1"/>
</dbReference>
<dbReference type="Gene3D" id="3.40.640.10">
    <property type="entry name" value="Type I PLP-dependent aspartate aminotransferase-like (Major domain)"/>
    <property type="match status" value="1"/>
</dbReference>
<dbReference type="Pfam" id="PF02347">
    <property type="entry name" value="GDC-P"/>
    <property type="match status" value="1"/>
</dbReference>
<dbReference type="InterPro" id="IPR020581">
    <property type="entry name" value="GDC_P"/>
</dbReference>
<dbReference type="PANTHER" id="PTHR42806:SF1">
    <property type="entry name" value="GLYCINE DEHYDROGENASE (DECARBOXYLATING)"/>
    <property type="match status" value="1"/>
</dbReference>
<dbReference type="Proteomes" id="UP000002318">
    <property type="component" value="Chromosome"/>
</dbReference>
<feature type="domain" description="Glycine cleavage system P-protein N-terminal" evidence="5">
    <location>
        <begin position="6"/>
        <end position="439"/>
    </location>
</feature>